<keyword evidence="1" id="KW-0472">Membrane</keyword>
<accession>A0A6C0LU84</accession>
<name>A0A6C0LU84_9ZZZZ</name>
<organism evidence="2">
    <name type="scientific">viral metagenome</name>
    <dbReference type="NCBI Taxonomy" id="1070528"/>
    <lineage>
        <taxon>unclassified sequences</taxon>
        <taxon>metagenomes</taxon>
        <taxon>organismal metagenomes</taxon>
    </lineage>
</organism>
<keyword evidence="1" id="KW-0812">Transmembrane</keyword>
<feature type="transmembrane region" description="Helical" evidence="1">
    <location>
        <begin position="187"/>
        <end position="205"/>
    </location>
</feature>
<sequence length="238" mass="27332">MTNLSCQSLEHREQYDHQAFNYPLNSTDITGFTEYKYPYSTLDMAYSPSESMTEFENKLINDNPLAAKNLIDRPHLKGINTHLPLQQEGNIENFTFTNDTNGPSLKKLNEKEGKIIIDNKNGYNPYLSFETTVNPMYNQLGGTYYDTKPLSTYVKYPLYRNHGYDPTLLGSNLLEGYEETKESTLKLVLKLIILVIIVLFAIYALRCLLCDETMNVQIIKSPSNMSEVKRILNKMIVN</sequence>
<evidence type="ECO:0000313" key="2">
    <source>
        <dbReference type="EMBL" id="QHU33321.1"/>
    </source>
</evidence>
<dbReference type="AlphaFoldDB" id="A0A6C0LU84"/>
<proteinExistence type="predicted"/>
<evidence type="ECO:0000256" key="1">
    <source>
        <dbReference type="SAM" id="Phobius"/>
    </source>
</evidence>
<dbReference type="EMBL" id="MN740556">
    <property type="protein sequence ID" value="QHU33321.1"/>
    <property type="molecule type" value="Genomic_DNA"/>
</dbReference>
<keyword evidence="1" id="KW-1133">Transmembrane helix</keyword>
<reference evidence="2" key="1">
    <citation type="journal article" date="2020" name="Nature">
        <title>Giant virus diversity and host interactions through global metagenomics.</title>
        <authorList>
            <person name="Schulz F."/>
            <person name="Roux S."/>
            <person name="Paez-Espino D."/>
            <person name="Jungbluth S."/>
            <person name="Walsh D.A."/>
            <person name="Denef V.J."/>
            <person name="McMahon K.D."/>
            <person name="Konstantinidis K.T."/>
            <person name="Eloe-Fadrosh E.A."/>
            <person name="Kyrpides N.C."/>
            <person name="Woyke T."/>
        </authorList>
    </citation>
    <scope>NUCLEOTIDE SEQUENCE</scope>
    <source>
        <strain evidence="2">GVMAG-S-1014582-52</strain>
    </source>
</reference>
<protein>
    <submittedName>
        <fullName evidence="2">Uncharacterized protein</fullName>
    </submittedName>
</protein>